<protein>
    <submittedName>
        <fullName evidence="1">Uncharacterized protein</fullName>
    </submittedName>
</protein>
<sequence length="38" mass="4522">MVLPLWLWVHFKGSPFFLQKRPGLNGKLFYDSEIQDDV</sequence>
<reference evidence="1" key="1">
    <citation type="submission" date="2024-06" db="EMBL/GenBank/DDBJ databases">
        <title>Sequencing and assembly of the genome of Dyadobacter sp. strain 676, a symbiont of Cyamopsis tetragonoloba.</title>
        <authorList>
            <person name="Guro P."/>
            <person name="Sazanova A."/>
            <person name="Kuznetsova I."/>
            <person name="Belimov A."/>
            <person name="Safronova V."/>
        </authorList>
    </citation>
    <scope>NUCLEOTIDE SEQUENCE</scope>
    <source>
        <strain evidence="1">676</strain>
    </source>
</reference>
<dbReference type="RefSeq" id="WP_353723188.1">
    <property type="nucleotide sequence ID" value="NZ_CP159289.1"/>
</dbReference>
<dbReference type="AlphaFoldDB" id="A0AAU8FVF0"/>
<gene>
    <name evidence="1" type="ORF">ABV298_14835</name>
</gene>
<evidence type="ECO:0000313" key="1">
    <source>
        <dbReference type="EMBL" id="XCH27954.1"/>
    </source>
</evidence>
<name>A0AAU8FVF0_9BACT</name>
<proteinExistence type="predicted"/>
<dbReference type="EMBL" id="CP159289">
    <property type="protein sequence ID" value="XCH27954.1"/>
    <property type="molecule type" value="Genomic_DNA"/>
</dbReference>
<accession>A0AAU8FVF0</accession>
<organism evidence="1">
    <name type="scientific">Dyadobacter sp. 676</name>
    <dbReference type="NCBI Taxonomy" id="3088362"/>
    <lineage>
        <taxon>Bacteria</taxon>
        <taxon>Pseudomonadati</taxon>
        <taxon>Bacteroidota</taxon>
        <taxon>Cytophagia</taxon>
        <taxon>Cytophagales</taxon>
        <taxon>Spirosomataceae</taxon>
        <taxon>Dyadobacter</taxon>
    </lineage>
</organism>